<evidence type="ECO:0000259" key="4">
    <source>
        <dbReference type="SMART" id="SM00796"/>
    </source>
</evidence>
<evidence type="ECO:0000313" key="7">
    <source>
        <dbReference type="Proteomes" id="UP000534001"/>
    </source>
</evidence>
<proteinExistence type="predicted"/>
<dbReference type="PANTHER" id="PTHR34698:SF2">
    <property type="entry name" value="5-OXOPROLINASE SUBUNIT B"/>
    <property type="match status" value="1"/>
</dbReference>
<protein>
    <submittedName>
        <fullName evidence="5">Kinase A inhibitor</fullName>
    </submittedName>
    <submittedName>
        <fullName evidence="6">KipI family sensor histidine kinase inhibitor</fullName>
    </submittedName>
</protein>
<keyword evidence="3" id="KW-0067">ATP-binding</keyword>
<evidence type="ECO:0000313" key="6">
    <source>
        <dbReference type="EMBL" id="MBB6424203.1"/>
    </source>
</evidence>
<dbReference type="GO" id="GO:0005524">
    <property type="term" value="F:ATP binding"/>
    <property type="evidence" value="ECO:0007669"/>
    <property type="project" value="UniProtKB-KW"/>
</dbReference>
<evidence type="ECO:0000256" key="3">
    <source>
        <dbReference type="ARBA" id="ARBA00022840"/>
    </source>
</evidence>
<keyword evidence="6" id="KW-0649">Protein kinase inhibitor</keyword>
<dbReference type="InterPro" id="IPR010016">
    <property type="entry name" value="PxpB"/>
</dbReference>
<dbReference type="EMBL" id="JACHFF010000004">
    <property type="protein sequence ID" value="MBB6424203.1"/>
    <property type="molecule type" value="Genomic_DNA"/>
</dbReference>
<evidence type="ECO:0000256" key="1">
    <source>
        <dbReference type="ARBA" id="ARBA00022741"/>
    </source>
</evidence>
<dbReference type="RefSeq" id="WP_184284553.1">
    <property type="nucleotide sequence ID" value="NZ_BMCO01000004.1"/>
</dbReference>
<dbReference type="Gene3D" id="2.40.100.10">
    <property type="entry name" value="Cyclophilin-like"/>
    <property type="match status" value="1"/>
</dbReference>
<organism evidence="5 7">
    <name type="scientific">Jeotgalicoccus coquinae</name>
    <dbReference type="NCBI Taxonomy" id="709509"/>
    <lineage>
        <taxon>Bacteria</taxon>
        <taxon>Bacillati</taxon>
        <taxon>Bacillota</taxon>
        <taxon>Bacilli</taxon>
        <taxon>Bacillales</taxon>
        <taxon>Staphylococcaceae</taxon>
        <taxon>Jeotgalicoccus</taxon>
    </lineage>
</organism>
<dbReference type="SMART" id="SM00796">
    <property type="entry name" value="AHS1"/>
    <property type="match status" value="1"/>
</dbReference>
<dbReference type="SUPFAM" id="SSF160467">
    <property type="entry name" value="PH0987 N-terminal domain-like"/>
    <property type="match status" value="1"/>
</dbReference>
<gene>
    <name evidence="5" type="primary">kipI</name>
    <name evidence="6" type="ORF">HNR41_002189</name>
    <name evidence="5" type="ORF">JEOCOQ751_01994</name>
</gene>
<dbReference type="Pfam" id="PF02682">
    <property type="entry name" value="CT_C_D"/>
    <property type="match status" value="1"/>
</dbReference>
<feature type="domain" description="Carboxyltransferase" evidence="4">
    <location>
        <begin position="1"/>
        <end position="201"/>
    </location>
</feature>
<keyword evidence="8" id="KW-1185">Reference proteome</keyword>
<dbReference type="PANTHER" id="PTHR34698">
    <property type="entry name" value="5-OXOPROLINASE SUBUNIT B"/>
    <property type="match status" value="1"/>
</dbReference>
<dbReference type="SUPFAM" id="SSF50891">
    <property type="entry name" value="Cyclophilin-like"/>
    <property type="match status" value="1"/>
</dbReference>
<dbReference type="AlphaFoldDB" id="A0A6V7RSZ2"/>
<sequence length="242" mass="26958">MEVKQYSEDSLTINLGSEVDEEINRQLVQLKSAVSELDLEGITDIVLSYTSLIIYFDVLKADSKKISEALRGLSLDELEDREYAYKVVKIPVCYGGDFGPDIGLFKDNGLTPEEVIDMHSNTEYLVYMLGFMPGFPFLGGLSEKLFKARLDSPRTSIPAGSVGIGGRQTGMYPFDSPGGWNLLGRTPVPLYDSNREDAILYEAGDRIIYTPIDEKEYCRIKEAYAKGEYTVEVESRGEENGA</sequence>
<dbReference type="InterPro" id="IPR029000">
    <property type="entry name" value="Cyclophilin-like_dom_sf"/>
</dbReference>
<keyword evidence="1" id="KW-0547">Nucleotide-binding</keyword>
<dbReference type="Proteomes" id="UP000534001">
    <property type="component" value="Unassembled WGS sequence"/>
</dbReference>
<dbReference type="EMBL" id="CAJEWA010000007">
    <property type="protein sequence ID" value="CAD2081523.1"/>
    <property type="molecule type" value="Genomic_DNA"/>
</dbReference>
<dbReference type="InterPro" id="IPR003833">
    <property type="entry name" value="CT_C_D"/>
</dbReference>
<dbReference type="NCBIfam" id="TIGR00370">
    <property type="entry name" value="5-oxoprolinase subunit PxpB"/>
    <property type="match status" value="1"/>
</dbReference>
<keyword evidence="2" id="KW-0378">Hydrolase</keyword>
<comment type="caution">
    <text evidence="5">The sequence shown here is derived from an EMBL/GenBank/DDBJ whole genome shotgun (WGS) entry which is preliminary data.</text>
</comment>
<dbReference type="GO" id="GO:0016787">
    <property type="term" value="F:hydrolase activity"/>
    <property type="evidence" value="ECO:0007669"/>
    <property type="project" value="UniProtKB-KW"/>
</dbReference>
<reference evidence="6 8" key="2">
    <citation type="submission" date="2020-08" db="EMBL/GenBank/DDBJ databases">
        <title>Genomic Encyclopedia of Type Strains, Phase IV (KMG-IV): sequencing the most valuable type-strain genomes for metagenomic binning, comparative biology and taxonomic classification.</title>
        <authorList>
            <person name="Goeker M."/>
        </authorList>
    </citation>
    <scope>NUCLEOTIDE SEQUENCE [LARGE SCALE GENOMIC DNA]</scope>
    <source>
        <strain evidence="6 8">DSM 22419</strain>
    </source>
</reference>
<evidence type="ECO:0000256" key="2">
    <source>
        <dbReference type="ARBA" id="ARBA00022801"/>
    </source>
</evidence>
<dbReference type="Proteomes" id="UP000545588">
    <property type="component" value="Unassembled WGS sequence"/>
</dbReference>
<evidence type="ECO:0000313" key="5">
    <source>
        <dbReference type="EMBL" id="CAD2081523.1"/>
    </source>
</evidence>
<evidence type="ECO:0000313" key="8">
    <source>
        <dbReference type="Proteomes" id="UP000545588"/>
    </source>
</evidence>
<dbReference type="GO" id="GO:0004860">
    <property type="term" value="F:protein kinase inhibitor activity"/>
    <property type="evidence" value="ECO:0007669"/>
    <property type="project" value="UniProtKB-KW"/>
</dbReference>
<dbReference type="Gene3D" id="3.30.1360.40">
    <property type="match status" value="1"/>
</dbReference>
<name>A0A6V7RSZ2_9STAP</name>
<accession>A0A6V7RSZ2</accession>
<reference evidence="5 7" key="1">
    <citation type="submission" date="2020-07" db="EMBL/GenBank/DDBJ databases">
        <authorList>
            <person name="Criscuolo A."/>
        </authorList>
    </citation>
    <scope>NUCLEOTIDE SEQUENCE [LARGE SCALE GENOMIC DNA]</scope>
    <source>
        <strain evidence="5">CIP111751</strain>
    </source>
</reference>